<proteinExistence type="predicted"/>
<protein>
    <recommendedName>
        <fullName evidence="5">Pentapeptide repeat-containing protein</fullName>
    </recommendedName>
</protein>
<feature type="compositionally biased region" description="Pro residues" evidence="1">
    <location>
        <begin position="353"/>
        <end position="363"/>
    </location>
</feature>
<dbReference type="Gene3D" id="2.160.20.80">
    <property type="entry name" value="E3 ubiquitin-protein ligase SopA"/>
    <property type="match status" value="1"/>
</dbReference>
<organism evidence="3 4">
    <name type="scientific">Streptomyces enissocaesilis</name>
    <dbReference type="NCBI Taxonomy" id="332589"/>
    <lineage>
        <taxon>Bacteria</taxon>
        <taxon>Bacillati</taxon>
        <taxon>Actinomycetota</taxon>
        <taxon>Actinomycetes</taxon>
        <taxon>Kitasatosporales</taxon>
        <taxon>Streptomycetaceae</taxon>
        <taxon>Streptomyces</taxon>
        <taxon>Streptomyces rochei group</taxon>
    </lineage>
</organism>
<dbReference type="PANTHER" id="PTHR14136">
    <property type="entry name" value="BTB_POZ DOMAIN-CONTAINING PROTEIN KCTD9"/>
    <property type="match status" value="1"/>
</dbReference>
<dbReference type="InterPro" id="IPR001646">
    <property type="entry name" value="5peptide_repeat"/>
</dbReference>
<keyword evidence="2" id="KW-1133">Transmembrane helix</keyword>
<dbReference type="InterPro" id="IPR051082">
    <property type="entry name" value="Pentapeptide-BTB/POZ_domain"/>
</dbReference>
<dbReference type="SUPFAM" id="SSF141571">
    <property type="entry name" value="Pentapeptide repeat-like"/>
    <property type="match status" value="1"/>
</dbReference>
<evidence type="ECO:0000313" key="4">
    <source>
        <dbReference type="Proteomes" id="UP001500403"/>
    </source>
</evidence>
<keyword evidence="2" id="KW-0812">Transmembrane</keyword>
<dbReference type="PANTHER" id="PTHR14136:SF17">
    <property type="entry name" value="BTB_POZ DOMAIN-CONTAINING PROTEIN KCTD9"/>
    <property type="match status" value="1"/>
</dbReference>
<dbReference type="EMBL" id="BAAAUD010000036">
    <property type="protein sequence ID" value="GAA2947598.1"/>
    <property type="molecule type" value="Genomic_DNA"/>
</dbReference>
<evidence type="ECO:0008006" key="5">
    <source>
        <dbReference type="Google" id="ProtNLM"/>
    </source>
</evidence>
<keyword evidence="2" id="KW-0472">Membrane</keyword>
<name>A0ABP6JW04_9ACTN</name>
<feature type="transmembrane region" description="Helical" evidence="2">
    <location>
        <begin position="33"/>
        <end position="54"/>
    </location>
</feature>
<dbReference type="Pfam" id="PF00805">
    <property type="entry name" value="Pentapeptide"/>
    <property type="match status" value="2"/>
</dbReference>
<keyword evidence="4" id="KW-1185">Reference proteome</keyword>
<comment type="caution">
    <text evidence="3">The sequence shown here is derived from an EMBL/GenBank/DDBJ whole genome shotgun (WGS) entry which is preliminary data.</text>
</comment>
<feature type="region of interest" description="Disordered" evidence="1">
    <location>
        <begin position="350"/>
        <end position="371"/>
    </location>
</feature>
<sequence length="371" mass="40559">MKRNLITPIGIPSPNMNERIAKLWRKQRVRKRLTRALGVLGSLILLIGIPWLVWRGPYTLDREYLDREELAKGSAALVSGLRTALVAMLAAIGAGVALVYTARTYRLTRRGQITDRFNKALERLGSEHEYVRIGGVLNLEQIVQDAPEQAAPDAARVLVHFIRNRAPKAQHSRRKRLACMRSGDNTSLPVEPAADVQAALTALTSDVMRLHADPRVVVLDLHGLHLAGAMLPSVDLTDTHLEGVDLSGADLNGATLAMANLNTARLTSANLIDVDLTCTELEQADLRGADLRLAKWDNTRLLGANLSEASGLPANLHELAHIDDRTALPAYLQSQEEGQRWRLRCLRRVSSATPPPEPSPPVSAPGHIQGT</sequence>
<accession>A0ABP6JW04</accession>
<reference evidence="4" key="1">
    <citation type="journal article" date="2019" name="Int. J. Syst. Evol. Microbiol.">
        <title>The Global Catalogue of Microorganisms (GCM) 10K type strain sequencing project: providing services to taxonomists for standard genome sequencing and annotation.</title>
        <authorList>
            <consortium name="The Broad Institute Genomics Platform"/>
            <consortium name="The Broad Institute Genome Sequencing Center for Infectious Disease"/>
            <person name="Wu L."/>
            <person name="Ma J."/>
        </authorList>
    </citation>
    <scope>NUCLEOTIDE SEQUENCE [LARGE SCALE GENOMIC DNA]</scope>
    <source>
        <strain evidence="4">JCM 9088</strain>
    </source>
</reference>
<feature type="transmembrane region" description="Helical" evidence="2">
    <location>
        <begin position="74"/>
        <end position="100"/>
    </location>
</feature>
<evidence type="ECO:0000256" key="1">
    <source>
        <dbReference type="SAM" id="MobiDB-lite"/>
    </source>
</evidence>
<evidence type="ECO:0000313" key="3">
    <source>
        <dbReference type="EMBL" id="GAA2947598.1"/>
    </source>
</evidence>
<gene>
    <name evidence="3" type="ORF">GCM10010446_36050</name>
</gene>
<evidence type="ECO:0000256" key="2">
    <source>
        <dbReference type="SAM" id="Phobius"/>
    </source>
</evidence>
<dbReference type="Proteomes" id="UP001500403">
    <property type="component" value="Unassembled WGS sequence"/>
</dbReference>